<dbReference type="HAMAP" id="MF_00386">
    <property type="entry name" value="UPF0161_YidD"/>
    <property type="match status" value="1"/>
</dbReference>
<comment type="subcellular location">
    <subcellularLocation>
        <location evidence="1">Cell membrane</location>
        <topology evidence="1">Peripheral membrane protein</topology>
        <orientation evidence="1">Cytoplasmic side</orientation>
    </subcellularLocation>
</comment>
<accession>A0A1Y1SJU1</accession>
<reference evidence="2 3" key="1">
    <citation type="submission" date="2013-04" db="EMBL/GenBank/DDBJ databases">
        <title>Oceanococcus atlanticus 22II-S10r2 Genome Sequencing.</title>
        <authorList>
            <person name="Lai Q."/>
            <person name="Li G."/>
            <person name="Shao Z."/>
        </authorList>
    </citation>
    <scope>NUCLEOTIDE SEQUENCE [LARGE SCALE GENOMIC DNA]</scope>
    <source>
        <strain evidence="2 3">22II-S10r2</strain>
    </source>
</reference>
<dbReference type="Proteomes" id="UP000192342">
    <property type="component" value="Unassembled WGS sequence"/>
</dbReference>
<comment type="similarity">
    <text evidence="1">Belongs to the UPF0161 family.</text>
</comment>
<sequence>MVTLSNGLKYLLIAFVKLYRVVISPLLPPRCRFHPTCSQYAIEALQRHGVIRGLALSFKRIIRCHPGCPGGHDPVPE</sequence>
<dbReference type="SMART" id="SM01234">
    <property type="entry name" value="Haemolytic"/>
    <property type="match status" value="1"/>
</dbReference>
<dbReference type="EMBL" id="AQQV01000001">
    <property type="protein sequence ID" value="ORE89551.1"/>
    <property type="molecule type" value="Genomic_DNA"/>
</dbReference>
<dbReference type="NCBIfam" id="TIGR00278">
    <property type="entry name" value="membrane protein insertion efficiency factor YidD"/>
    <property type="match status" value="1"/>
</dbReference>
<dbReference type="RefSeq" id="WP_083560756.1">
    <property type="nucleotide sequence ID" value="NZ_AQQV01000001.1"/>
</dbReference>
<proteinExistence type="inferred from homology"/>
<evidence type="ECO:0000313" key="2">
    <source>
        <dbReference type="EMBL" id="ORE89551.1"/>
    </source>
</evidence>
<gene>
    <name evidence="2" type="ORF">ATO7_06710</name>
</gene>
<organism evidence="2 3">
    <name type="scientific">Oceanococcus atlanticus</name>
    <dbReference type="NCBI Taxonomy" id="1317117"/>
    <lineage>
        <taxon>Bacteria</taxon>
        <taxon>Pseudomonadati</taxon>
        <taxon>Pseudomonadota</taxon>
        <taxon>Gammaproteobacteria</taxon>
        <taxon>Chromatiales</taxon>
        <taxon>Oceanococcaceae</taxon>
        <taxon>Oceanococcus</taxon>
    </lineage>
</organism>
<keyword evidence="1" id="KW-0472">Membrane</keyword>
<dbReference type="Pfam" id="PF01809">
    <property type="entry name" value="YidD"/>
    <property type="match status" value="1"/>
</dbReference>
<comment type="function">
    <text evidence="1">Could be involved in insertion of integral membrane proteins into the membrane.</text>
</comment>
<dbReference type="PANTHER" id="PTHR33383">
    <property type="entry name" value="MEMBRANE PROTEIN INSERTION EFFICIENCY FACTOR-RELATED"/>
    <property type="match status" value="1"/>
</dbReference>
<name>A0A1Y1SJU1_9GAMM</name>
<dbReference type="AlphaFoldDB" id="A0A1Y1SJU1"/>
<dbReference type="InterPro" id="IPR002696">
    <property type="entry name" value="Membr_insert_effic_factor_YidD"/>
</dbReference>
<comment type="caution">
    <text evidence="2">The sequence shown here is derived from an EMBL/GenBank/DDBJ whole genome shotgun (WGS) entry which is preliminary data.</text>
</comment>
<keyword evidence="1" id="KW-1003">Cell membrane</keyword>
<keyword evidence="3" id="KW-1185">Reference proteome</keyword>
<dbReference type="GO" id="GO:0005886">
    <property type="term" value="C:plasma membrane"/>
    <property type="evidence" value="ECO:0007669"/>
    <property type="project" value="UniProtKB-SubCell"/>
</dbReference>
<dbReference type="PANTHER" id="PTHR33383:SF1">
    <property type="entry name" value="MEMBRANE PROTEIN INSERTION EFFICIENCY FACTOR-RELATED"/>
    <property type="match status" value="1"/>
</dbReference>
<protein>
    <recommendedName>
        <fullName evidence="1">Putative membrane protein insertion efficiency factor</fullName>
    </recommendedName>
</protein>
<evidence type="ECO:0000256" key="1">
    <source>
        <dbReference type="HAMAP-Rule" id="MF_00386"/>
    </source>
</evidence>
<dbReference type="OrthoDB" id="9801753at2"/>
<evidence type="ECO:0000313" key="3">
    <source>
        <dbReference type="Proteomes" id="UP000192342"/>
    </source>
</evidence>
<dbReference type="STRING" id="1317117.ATO7_06710"/>